<dbReference type="InterPro" id="IPR005814">
    <property type="entry name" value="Aminotrans_3"/>
</dbReference>
<dbReference type="InterPro" id="IPR015422">
    <property type="entry name" value="PyrdxlP-dep_Trfase_small"/>
</dbReference>
<protein>
    <recommendedName>
        <fullName evidence="4">Aspartate aminotransferase family protein</fullName>
    </recommendedName>
</protein>
<evidence type="ECO:0000313" key="3">
    <source>
        <dbReference type="EMBL" id="SVE28916.1"/>
    </source>
</evidence>
<dbReference type="EMBL" id="UINC01207012">
    <property type="protein sequence ID" value="SVE28916.1"/>
    <property type="molecule type" value="Genomic_DNA"/>
</dbReference>
<sequence length="198" mass="21932">MRSSETLDVEHVRTQDLDHVWHPMMQHEGMTKDDLLVIVSGDGCEVTDADGKTYLDAYAGIWNVNVGYGRQEIIDAVHQQMQELAFYPQTQISVPAARLAARLAELLPGDLNHFFFVNSGSEANETAIKVARQYGRATHPGENRYKIISRYQGYHGFTMGAMSATGQTLRRSQYEPLAPGFVQVEPPSGDAHGPDVIA</sequence>
<gene>
    <name evidence="3" type="ORF">METZ01_LOCUS481770</name>
</gene>
<evidence type="ECO:0000256" key="1">
    <source>
        <dbReference type="ARBA" id="ARBA00008954"/>
    </source>
</evidence>
<dbReference type="Gene3D" id="3.40.640.10">
    <property type="entry name" value="Type I PLP-dependent aspartate aminotransferase-like (Major domain)"/>
    <property type="match status" value="1"/>
</dbReference>
<dbReference type="SUPFAM" id="SSF53383">
    <property type="entry name" value="PLP-dependent transferases"/>
    <property type="match status" value="1"/>
</dbReference>
<evidence type="ECO:0008006" key="4">
    <source>
        <dbReference type="Google" id="ProtNLM"/>
    </source>
</evidence>
<dbReference type="PANTHER" id="PTHR43094:SF1">
    <property type="entry name" value="AMINOTRANSFERASE CLASS-III"/>
    <property type="match status" value="1"/>
</dbReference>
<dbReference type="Gene3D" id="3.90.1150.10">
    <property type="entry name" value="Aspartate Aminotransferase, domain 1"/>
    <property type="match status" value="1"/>
</dbReference>
<dbReference type="AlphaFoldDB" id="A0A383C934"/>
<dbReference type="InterPro" id="IPR015424">
    <property type="entry name" value="PyrdxlP-dep_Trfase"/>
</dbReference>
<keyword evidence="2" id="KW-0663">Pyridoxal phosphate</keyword>
<dbReference type="GO" id="GO:0030170">
    <property type="term" value="F:pyridoxal phosphate binding"/>
    <property type="evidence" value="ECO:0007669"/>
    <property type="project" value="InterPro"/>
</dbReference>
<accession>A0A383C934</accession>
<proteinExistence type="inferred from homology"/>
<name>A0A383C934_9ZZZZ</name>
<reference evidence="3" key="1">
    <citation type="submission" date="2018-05" db="EMBL/GenBank/DDBJ databases">
        <authorList>
            <person name="Lanie J.A."/>
            <person name="Ng W.-L."/>
            <person name="Kazmierczak K.M."/>
            <person name="Andrzejewski T.M."/>
            <person name="Davidsen T.M."/>
            <person name="Wayne K.J."/>
            <person name="Tettelin H."/>
            <person name="Glass J.I."/>
            <person name="Rusch D."/>
            <person name="Podicherti R."/>
            <person name="Tsui H.-C.T."/>
            <person name="Winkler M.E."/>
        </authorList>
    </citation>
    <scope>NUCLEOTIDE SEQUENCE</scope>
</reference>
<dbReference type="Pfam" id="PF00202">
    <property type="entry name" value="Aminotran_3"/>
    <property type="match status" value="1"/>
</dbReference>
<dbReference type="PANTHER" id="PTHR43094">
    <property type="entry name" value="AMINOTRANSFERASE"/>
    <property type="match status" value="1"/>
</dbReference>
<dbReference type="InterPro" id="IPR015421">
    <property type="entry name" value="PyrdxlP-dep_Trfase_major"/>
</dbReference>
<feature type="non-terminal residue" evidence="3">
    <location>
        <position position="198"/>
    </location>
</feature>
<organism evidence="3">
    <name type="scientific">marine metagenome</name>
    <dbReference type="NCBI Taxonomy" id="408172"/>
    <lineage>
        <taxon>unclassified sequences</taxon>
        <taxon>metagenomes</taxon>
        <taxon>ecological metagenomes</taxon>
    </lineage>
</organism>
<comment type="similarity">
    <text evidence="1">Belongs to the class-III pyridoxal-phosphate-dependent aminotransferase family.</text>
</comment>
<evidence type="ECO:0000256" key="2">
    <source>
        <dbReference type="ARBA" id="ARBA00022898"/>
    </source>
</evidence>
<dbReference type="GO" id="GO:0008483">
    <property type="term" value="F:transaminase activity"/>
    <property type="evidence" value="ECO:0007669"/>
    <property type="project" value="InterPro"/>
</dbReference>